<dbReference type="PANTHER" id="PTHR41805:SF1">
    <property type="entry name" value="RRNA-PROCESSING PROTEIN FYV7"/>
    <property type="match status" value="1"/>
</dbReference>
<gene>
    <name evidence="2" type="ORF">K432DRAFT_300775</name>
</gene>
<accession>A0A8E2E827</accession>
<dbReference type="OrthoDB" id="2135053at2759"/>
<evidence type="ECO:0000313" key="2">
    <source>
        <dbReference type="EMBL" id="OCK79005.1"/>
    </source>
</evidence>
<feature type="compositionally biased region" description="Basic and acidic residues" evidence="1">
    <location>
        <begin position="53"/>
        <end position="85"/>
    </location>
</feature>
<feature type="region of interest" description="Disordered" evidence="1">
    <location>
        <begin position="53"/>
        <end position="165"/>
    </location>
</feature>
<sequence length="208" mass="23949">MAPKRPRDGEEVKSSKKYQKGFSVGPANLPDGIHRRKVIKIKRDLIHKAKLKKEYAKIKAREDPEKKQRNVYHAEDEEPQSKNDTTEPTAEPTLELHPDRQILLDKTSPEPEQLSEQTESHKRKKRPRPQPFSREAELAAQQKAEVEAKRRAWDESQKERAKKIAERERFRKAMVKARVGGKNGQRKLGRESAVLLERVKRLVGDGGG</sequence>
<evidence type="ECO:0000313" key="3">
    <source>
        <dbReference type="Proteomes" id="UP000250266"/>
    </source>
</evidence>
<feature type="region of interest" description="Disordered" evidence="1">
    <location>
        <begin position="1"/>
        <end position="32"/>
    </location>
</feature>
<protein>
    <recommendedName>
        <fullName evidence="4">rRNA-processing protein FYV7</fullName>
    </recommendedName>
</protein>
<dbReference type="Proteomes" id="UP000250266">
    <property type="component" value="Unassembled WGS sequence"/>
</dbReference>
<keyword evidence="3" id="KW-1185">Reference proteome</keyword>
<organism evidence="2 3">
    <name type="scientific">Lepidopterella palustris CBS 459.81</name>
    <dbReference type="NCBI Taxonomy" id="1314670"/>
    <lineage>
        <taxon>Eukaryota</taxon>
        <taxon>Fungi</taxon>
        <taxon>Dikarya</taxon>
        <taxon>Ascomycota</taxon>
        <taxon>Pezizomycotina</taxon>
        <taxon>Dothideomycetes</taxon>
        <taxon>Pleosporomycetidae</taxon>
        <taxon>Mytilinidiales</taxon>
        <taxon>Argynnaceae</taxon>
        <taxon>Lepidopterella</taxon>
    </lineage>
</organism>
<proteinExistence type="predicted"/>
<reference evidence="2 3" key="1">
    <citation type="journal article" date="2016" name="Nat. Commun.">
        <title>Ectomycorrhizal ecology is imprinted in the genome of the dominant symbiotic fungus Cenococcum geophilum.</title>
        <authorList>
            <consortium name="DOE Joint Genome Institute"/>
            <person name="Peter M."/>
            <person name="Kohler A."/>
            <person name="Ohm R.A."/>
            <person name="Kuo A."/>
            <person name="Krutzmann J."/>
            <person name="Morin E."/>
            <person name="Arend M."/>
            <person name="Barry K.W."/>
            <person name="Binder M."/>
            <person name="Choi C."/>
            <person name="Clum A."/>
            <person name="Copeland A."/>
            <person name="Grisel N."/>
            <person name="Haridas S."/>
            <person name="Kipfer T."/>
            <person name="LaButti K."/>
            <person name="Lindquist E."/>
            <person name="Lipzen A."/>
            <person name="Maire R."/>
            <person name="Meier B."/>
            <person name="Mihaltcheva S."/>
            <person name="Molinier V."/>
            <person name="Murat C."/>
            <person name="Poggeler S."/>
            <person name="Quandt C.A."/>
            <person name="Sperisen C."/>
            <person name="Tritt A."/>
            <person name="Tisserant E."/>
            <person name="Crous P.W."/>
            <person name="Henrissat B."/>
            <person name="Nehls U."/>
            <person name="Egli S."/>
            <person name="Spatafora J.W."/>
            <person name="Grigoriev I.V."/>
            <person name="Martin F.M."/>
        </authorList>
    </citation>
    <scope>NUCLEOTIDE SEQUENCE [LARGE SCALE GENOMIC DNA]</scope>
    <source>
        <strain evidence="2 3">CBS 459.81</strain>
    </source>
</reference>
<dbReference type="AlphaFoldDB" id="A0A8E2E827"/>
<evidence type="ECO:0000256" key="1">
    <source>
        <dbReference type="SAM" id="MobiDB-lite"/>
    </source>
</evidence>
<feature type="compositionally biased region" description="Basic and acidic residues" evidence="1">
    <location>
        <begin position="144"/>
        <end position="165"/>
    </location>
</feature>
<evidence type="ECO:0008006" key="4">
    <source>
        <dbReference type="Google" id="ProtNLM"/>
    </source>
</evidence>
<dbReference type="EMBL" id="KV745028">
    <property type="protein sequence ID" value="OCK79005.1"/>
    <property type="molecule type" value="Genomic_DNA"/>
</dbReference>
<feature type="compositionally biased region" description="Basic and acidic residues" evidence="1">
    <location>
        <begin position="1"/>
        <end position="14"/>
    </location>
</feature>
<dbReference type="PANTHER" id="PTHR41805">
    <property type="entry name" value="EXPRESSED PROTEIN"/>
    <property type="match status" value="1"/>
</dbReference>
<name>A0A8E2E827_9PEZI</name>
<feature type="compositionally biased region" description="Basic and acidic residues" evidence="1">
    <location>
        <begin position="94"/>
        <end position="109"/>
    </location>
</feature>